<feature type="transmembrane region" description="Helical" evidence="1">
    <location>
        <begin position="182"/>
        <end position="215"/>
    </location>
</feature>
<dbReference type="EMBL" id="JAGMVS010000039">
    <property type="protein sequence ID" value="MCM2436793.1"/>
    <property type="molecule type" value="Genomic_DNA"/>
</dbReference>
<evidence type="ECO:0000313" key="2">
    <source>
        <dbReference type="EMBL" id="MCM2436793.1"/>
    </source>
</evidence>
<keyword evidence="1" id="KW-1133">Transmembrane helix</keyword>
<feature type="transmembrane region" description="Helical" evidence="1">
    <location>
        <begin position="74"/>
        <end position="93"/>
    </location>
</feature>
<reference evidence="2" key="1">
    <citation type="submission" date="2021-04" db="EMBL/GenBank/DDBJ databases">
        <title>Taxonomic assessment of Weissella genus.</title>
        <authorList>
            <person name="Fanelli F."/>
            <person name="Chieffi D."/>
            <person name="Dell'Aquila A."/>
            <person name="Gyu-Sung C."/>
            <person name="Franz C.M.A.P."/>
            <person name="Fusco V."/>
        </authorList>
    </citation>
    <scope>NUCLEOTIDE SEQUENCE</scope>
    <source>
        <strain evidence="2">LMG 25373</strain>
    </source>
</reference>
<keyword evidence="1" id="KW-0472">Membrane</keyword>
<name>A0ABT0VI52_9LACO</name>
<feature type="transmembrane region" description="Helical" evidence="1">
    <location>
        <begin position="100"/>
        <end position="118"/>
    </location>
</feature>
<evidence type="ECO:0000256" key="1">
    <source>
        <dbReference type="SAM" id="Phobius"/>
    </source>
</evidence>
<accession>A0ABT0VI52</accession>
<feature type="transmembrane region" description="Helical" evidence="1">
    <location>
        <begin position="323"/>
        <end position="341"/>
    </location>
</feature>
<protein>
    <recommendedName>
        <fullName evidence="4">Glycosyltransferase RgtA/B/C/D-like domain-containing protein</fullName>
    </recommendedName>
</protein>
<keyword evidence="3" id="KW-1185">Reference proteome</keyword>
<gene>
    <name evidence="2" type="ORF">KAK10_02455</name>
</gene>
<sequence>MKLEKRKLGKLTRQPNLVMLLVAIIVNLTIIINNPKLINSYDTPFHINRIIGAWQGWQNGQIIPYINTTALNNLGLGSNFFYGTWQAFLLALVYGITHSIIAVFILFNISVLLIAGISMRKLLLKFVNNFYSTLGAVFYISSLFVLHNLLLTGDQGALLGIMFLPIIIFNLWQIVIEHRKSIVVLSIGASLLLAGHLLSTFLVALTIGILIISLPKLFLQRFVLKQLFKVLGLTLFLSCYYWIPLLYLKHINLYNVFNKQVYTMDRTATFLNNSNNWQPYSSLILYINIGLLMLLTVTVIKIFWVNNKTLKTSFGNVSPKKLLCYPVSLTILFYSLSYAPINWSYMPSCFYSLQFKWRFMLIGYFFMTIAMVISLSFWQSTIKRATIQRSLLLSLSTLYALMVQGQMYQYSYSIRHAVKITSRLTTGYKVYNPHTKNDAWYFEYATTGVYQNQKLITTKTNDWLNGQYIRTNHNQVTINQRRKTT</sequence>
<feature type="transmembrane region" description="Helical" evidence="1">
    <location>
        <begin position="16"/>
        <end position="32"/>
    </location>
</feature>
<proteinExistence type="predicted"/>
<feature type="transmembrane region" description="Helical" evidence="1">
    <location>
        <begin position="227"/>
        <end position="248"/>
    </location>
</feature>
<evidence type="ECO:0000313" key="3">
    <source>
        <dbReference type="Proteomes" id="UP001057481"/>
    </source>
</evidence>
<organism evidence="2 3">
    <name type="scientific">Periweissella beninensis</name>
    <dbReference type="NCBI Taxonomy" id="504936"/>
    <lineage>
        <taxon>Bacteria</taxon>
        <taxon>Bacillati</taxon>
        <taxon>Bacillota</taxon>
        <taxon>Bacilli</taxon>
        <taxon>Lactobacillales</taxon>
        <taxon>Lactobacillaceae</taxon>
        <taxon>Periweissella</taxon>
    </lineage>
</organism>
<dbReference type="RefSeq" id="WP_205143247.1">
    <property type="nucleotide sequence ID" value="NZ_JAFBDN010000004.1"/>
</dbReference>
<comment type="caution">
    <text evidence="2">The sequence shown here is derived from an EMBL/GenBank/DDBJ whole genome shotgun (WGS) entry which is preliminary data.</text>
</comment>
<keyword evidence="1" id="KW-0812">Transmembrane</keyword>
<feature type="transmembrane region" description="Helical" evidence="1">
    <location>
        <begin position="130"/>
        <end position="150"/>
    </location>
</feature>
<dbReference type="Proteomes" id="UP001057481">
    <property type="component" value="Unassembled WGS sequence"/>
</dbReference>
<feature type="transmembrane region" description="Helical" evidence="1">
    <location>
        <begin position="361"/>
        <end position="378"/>
    </location>
</feature>
<feature type="transmembrane region" description="Helical" evidence="1">
    <location>
        <begin position="283"/>
        <end position="303"/>
    </location>
</feature>
<evidence type="ECO:0008006" key="4">
    <source>
        <dbReference type="Google" id="ProtNLM"/>
    </source>
</evidence>
<feature type="transmembrane region" description="Helical" evidence="1">
    <location>
        <begin position="157"/>
        <end position="176"/>
    </location>
</feature>